<sequence>MGRMETKTETAGSRVLRVLSENRVMAVATLRADGWPQATMVGYIHDGLVLYFAIGRGSQKLANMARDPRISVAIGHHEPVEAGPRGLSLAATVSEVTDPGAVLRLNDLIQERYPEQAVFTPQGGSVAVMKALPVVFSLIDPASGQDRPLLLRVDRSGALKPEAVPA</sequence>
<evidence type="ECO:0000313" key="3">
    <source>
        <dbReference type="EMBL" id="ABZ72890.1"/>
    </source>
</evidence>
<dbReference type="KEGG" id="cak:Caul_3763"/>
<evidence type="ECO:0000259" key="2">
    <source>
        <dbReference type="Pfam" id="PF01243"/>
    </source>
</evidence>
<dbReference type="GO" id="GO:0016627">
    <property type="term" value="F:oxidoreductase activity, acting on the CH-CH group of donors"/>
    <property type="evidence" value="ECO:0007669"/>
    <property type="project" value="TreeGrafter"/>
</dbReference>
<dbReference type="InterPro" id="IPR052019">
    <property type="entry name" value="F420H2_bilvrd_red/Heme_oxyg"/>
</dbReference>
<dbReference type="InterPro" id="IPR012349">
    <property type="entry name" value="Split_barrel_FMN-bd"/>
</dbReference>
<dbReference type="EMBL" id="CP000927">
    <property type="protein sequence ID" value="ABZ72890.1"/>
    <property type="molecule type" value="Genomic_DNA"/>
</dbReference>
<gene>
    <name evidence="3" type="ordered locus">Caul_3763</name>
</gene>
<accession>B0T8X3</accession>
<dbReference type="OrthoDB" id="3693562at2"/>
<dbReference type="GO" id="GO:0005829">
    <property type="term" value="C:cytosol"/>
    <property type="evidence" value="ECO:0007669"/>
    <property type="project" value="TreeGrafter"/>
</dbReference>
<keyword evidence="1" id="KW-0560">Oxidoreductase</keyword>
<name>B0T8X3_CAUSK</name>
<dbReference type="GO" id="GO:0070967">
    <property type="term" value="F:coenzyme F420 binding"/>
    <property type="evidence" value="ECO:0007669"/>
    <property type="project" value="TreeGrafter"/>
</dbReference>
<dbReference type="PANTHER" id="PTHR35176">
    <property type="entry name" value="HEME OXYGENASE HI_0854-RELATED"/>
    <property type="match status" value="1"/>
</dbReference>
<evidence type="ECO:0000256" key="1">
    <source>
        <dbReference type="ARBA" id="ARBA00023002"/>
    </source>
</evidence>
<feature type="domain" description="Pyridoxamine 5'-phosphate oxidase N-terminal" evidence="2">
    <location>
        <begin position="17"/>
        <end position="121"/>
    </location>
</feature>
<reference evidence="3" key="1">
    <citation type="submission" date="2008-01" db="EMBL/GenBank/DDBJ databases">
        <title>Complete sequence of chromosome of Caulobacter sp. K31.</title>
        <authorList>
            <consortium name="US DOE Joint Genome Institute"/>
            <person name="Copeland A."/>
            <person name="Lucas S."/>
            <person name="Lapidus A."/>
            <person name="Barry K."/>
            <person name="Glavina del Rio T."/>
            <person name="Dalin E."/>
            <person name="Tice H."/>
            <person name="Pitluck S."/>
            <person name="Bruce D."/>
            <person name="Goodwin L."/>
            <person name="Thompson L.S."/>
            <person name="Brettin T."/>
            <person name="Detter J.C."/>
            <person name="Han C."/>
            <person name="Schmutz J."/>
            <person name="Larimer F."/>
            <person name="Land M."/>
            <person name="Hauser L."/>
            <person name="Kyrpides N."/>
            <person name="Kim E."/>
            <person name="Stephens C."/>
            <person name="Richardson P."/>
        </authorList>
    </citation>
    <scope>NUCLEOTIDE SEQUENCE [LARGE SCALE GENOMIC DNA]</scope>
    <source>
        <strain evidence="3">K31</strain>
    </source>
</reference>
<organism evidence="3">
    <name type="scientific">Caulobacter sp. (strain K31)</name>
    <dbReference type="NCBI Taxonomy" id="366602"/>
    <lineage>
        <taxon>Bacteria</taxon>
        <taxon>Pseudomonadati</taxon>
        <taxon>Pseudomonadota</taxon>
        <taxon>Alphaproteobacteria</taxon>
        <taxon>Caulobacterales</taxon>
        <taxon>Caulobacteraceae</taxon>
        <taxon>Caulobacter</taxon>
    </lineage>
</organism>
<dbReference type="STRING" id="366602.Caul_3763"/>
<dbReference type="PANTHER" id="PTHR35176:SF6">
    <property type="entry name" value="HEME OXYGENASE HI_0854-RELATED"/>
    <property type="match status" value="1"/>
</dbReference>
<dbReference type="SUPFAM" id="SSF50475">
    <property type="entry name" value="FMN-binding split barrel"/>
    <property type="match status" value="1"/>
</dbReference>
<dbReference type="Pfam" id="PF01243">
    <property type="entry name" value="PNPOx_N"/>
    <property type="match status" value="1"/>
</dbReference>
<dbReference type="eggNOG" id="COG3467">
    <property type="taxonomic scope" value="Bacteria"/>
</dbReference>
<dbReference type="HOGENOM" id="CLU_105087_1_1_5"/>
<proteinExistence type="predicted"/>
<dbReference type="Gene3D" id="2.30.110.10">
    <property type="entry name" value="Electron Transport, Fmn-binding Protein, Chain A"/>
    <property type="match status" value="1"/>
</dbReference>
<protein>
    <submittedName>
        <fullName evidence="3">Pyridoxamine 5'-phosphate oxidase-related FMN-binding</fullName>
    </submittedName>
</protein>
<dbReference type="AlphaFoldDB" id="B0T8X3"/>
<dbReference type="InterPro" id="IPR011576">
    <property type="entry name" value="Pyridox_Oxase_N"/>
</dbReference>